<dbReference type="OrthoDB" id="9806408at2"/>
<comment type="caution">
    <text evidence="11">The sequence shown here is derived from an EMBL/GenBank/DDBJ whole genome shotgun (WGS) entry which is preliminary data.</text>
</comment>
<evidence type="ECO:0000256" key="6">
    <source>
        <dbReference type="ARBA" id="ARBA00023209"/>
    </source>
</evidence>
<dbReference type="InterPro" id="IPR012281">
    <property type="entry name" value="Phospholipid_synth_PlsX-like"/>
</dbReference>
<evidence type="ECO:0000256" key="3">
    <source>
        <dbReference type="ARBA" id="ARBA00022516"/>
    </source>
</evidence>
<comment type="subcellular location">
    <subcellularLocation>
        <location evidence="10">Cytoplasm</location>
    </subcellularLocation>
    <text evidence="10">Associated with the membrane possibly through PlsY.</text>
</comment>
<dbReference type="UniPathway" id="UPA00085"/>
<dbReference type="NCBIfam" id="TIGR00182">
    <property type="entry name" value="plsX"/>
    <property type="match status" value="1"/>
</dbReference>
<gene>
    <name evidence="10" type="primary">plsX</name>
    <name evidence="11" type="ORF">CK503_14375</name>
</gene>
<comment type="similarity">
    <text evidence="10">Belongs to the PlsX family.</text>
</comment>
<evidence type="ECO:0000313" key="11">
    <source>
        <dbReference type="EMBL" id="PAU92870.1"/>
    </source>
</evidence>
<comment type="catalytic activity">
    <reaction evidence="1 10">
        <text>a fatty acyl-[ACP] + phosphate = an acyl phosphate + holo-[ACP]</text>
        <dbReference type="Rhea" id="RHEA:42292"/>
        <dbReference type="Rhea" id="RHEA-COMP:9685"/>
        <dbReference type="Rhea" id="RHEA-COMP:14125"/>
        <dbReference type="ChEBI" id="CHEBI:43474"/>
        <dbReference type="ChEBI" id="CHEBI:59918"/>
        <dbReference type="ChEBI" id="CHEBI:64479"/>
        <dbReference type="ChEBI" id="CHEBI:138651"/>
        <dbReference type="EC" id="2.3.1.274"/>
    </reaction>
</comment>
<proteinExistence type="inferred from homology"/>
<keyword evidence="6 10" id="KW-0594">Phospholipid biosynthesis</keyword>
<evidence type="ECO:0000256" key="1">
    <source>
        <dbReference type="ARBA" id="ARBA00001232"/>
    </source>
</evidence>
<comment type="function">
    <text evidence="10">Catalyzes the reversible formation of acyl-phosphate (acyl-PO(4)) from acyl-[acyl-carrier-protein] (acyl-ACP). This enzyme utilizes acyl-ACP as fatty acyl donor, but not acyl-CoA.</text>
</comment>
<evidence type="ECO:0000256" key="10">
    <source>
        <dbReference type="HAMAP-Rule" id="MF_00019"/>
    </source>
</evidence>
<name>A0A2A2G6W1_9BACT</name>
<keyword evidence="2 10" id="KW-0963">Cytoplasm</keyword>
<dbReference type="GO" id="GO:0008654">
    <property type="term" value="P:phospholipid biosynthetic process"/>
    <property type="evidence" value="ECO:0007669"/>
    <property type="project" value="UniProtKB-KW"/>
</dbReference>
<dbReference type="Proteomes" id="UP000218831">
    <property type="component" value="Unassembled WGS sequence"/>
</dbReference>
<comment type="pathway">
    <text evidence="10">Lipid metabolism; phospholipid metabolism.</text>
</comment>
<evidence type="ECO:0000256" key="2">
    <source>
        <dbReference type="ARBA" id="ARBA00022490"/>
    </source>
</evidence>
<evidence type="ECO:0000256" key="4">
    <source>
        <dbReference type="ARBA" id="ARBA00022679"/>
    </source>
</evidence>
<dbReference type="AlphaFoldDB" id="A0A2A2G6W1"/>
<keyword evidence="5 10" id="KW-0443">Lipid metabolism</keyword>
<dbReference type="InterPro" id="IPR003664">
    <property type="entry name" value="FA_synthesis"/>
</dbReference>
<dbReference type="EC" id="2.3.1.274" evidence="8 10"/>
<dbReference type="Gene3D" id="3.40.718.10">
    <property type="entry name" value="Isopropylmalate Dehydrogenase"/>
    <property type="match status" value="1"/>
</dbReference>
<dbReference type="PANTHER" id="PTHR30100">
    <property type="entry name" value="FATTY ACID/PHOSPHOLIPID SYNTHESIS PROTEIN PLSX"/>
    <property type="match status" value="1"/>
</dbReference>
<dbReference type="GO" id="GO:0043811">
    <property type="term" value="F:phosphate:acyl-[acyl carrier protein] acyltransferase activity"/>
    <property type="evidence" value="ECO:0007669"/>
    <property type="project" value="UniProtKB-UniRule"/>
</dbReference>
<dbReference type="SUPFAM" id="SSF53659">
    <property type="entry name" value="Isocitrate/Isopropylmalate dehydrogenase-like"/>
    <property type="match status" value="1"/>
</dbReference>
<dbReference type="PANTHER" id="PTHR30100:SF1">
    <property type="entry name" value="PHOSPHATE ACYLTRANSFERASE"/>
    <property type="match status" value="1"/>
</dbReference>
<protein>
    <recommendedName>
        <fullName evidence="8 10">Phosphate acyltransferase</fullName>
        <ecNumber evidence="8 10">2.3.1.274</ecNumber>
    </recommendedName>
    <alternativeName>
        <fullName evidence="10">Acyl-ACP phosphotransacylase</fullName>
    </alternativeName>
    <alternativeName>
        <fullName evidence="10">Acyl-[acyl-carrier-protein]--phosphate acyltransferase</fullName>
    </alternativeName>
    <alternativeName>
        <fullName evidence="10">Phosphate-acyl-ACP acyltransferase</fullName>
    </alternativeName>
</protein>
<dbReference type="HAMAP" id="MF_00019">
    <property type="entry name" value="PlsX"/>
    <property type="match status" value="1"/>
</dbReference>
<dbReference type="Pfam" id="PF02504">
    <property type="entry name" value="FA_synthesis"/>
    <property type="match status" value="1"/>
</dbReference>
<sequence length="327" mass="34764">MIIAVDAAGGDYYPKSPVEGSIQAIDEDPNLTVILVGPEDIVNNELEEHDYDQERLLVQHAPEVIGMDESPAQAVKTKQKSSIVTGIGMHKKGKCDAFLSAGNTGALLAASTFLLGKLEGVSRPTIAAIYPTIKGPRLVMDAGANLEVRPSMFVEFAEMGRIFVNEIMDVDDPQVGLLNVGEEEEKGTDNLKKAYKELQALSNFVGNVEGGDIFSGKADVFLCDGLIGNIVLKFGESIPEALERFVKKGINDLGLGAEEAKLVSKVLKASLAEFDPDKVGGVPFLGVDGLTMVGHGSSSPLAIKNMILSAAKCVDHNINEKIVASLK</sequence>
<evidence type="ECO:0000313" key="12">
    <source>
        <dbReference type="Proteomes" id="UP000218831"/>
    </source>
</evidence>
<evidence type="ECO:0000256" key="7">
    <source>
        <dbReference type="ARBA" id="ARBA00023264"/>
    </source>
</evidence>
<dbReference type="PIRSF" id="PIRSF002465">
    <property type="entry name" value="Phsphlp_syn_PlsX"/>
    <property type="match status" value="1"/>
</dbReference>
<keyword evidence="3 10" id="KW-0444">Lipid biosynthesis</keyword>
<keyword evidence="12" id="KW-1185">Reference proteome</keyword>
<dbReference type="GO" id="GO:0005737">
    <property type="term" value="C:cytoplasm"/>
    <property type="evidence" value="ECO:0007669"/>
    <property type="project" value="UniProtKB-SubCell"/>
</dbReference>
<comment type="subunit">
    <text evidence="9 10">Homodimer. Probably interacts with PlsY.</text>
</comment>
<evidence type="ECO:0000256" key="9">
    <source>
        <dbReference type="ARBA" id="ARBA00046608"/>
    </source>
</evidence>
<reference evidence="11 12" key="1">
    <citation type="submission" date="2017-08" db="EMBL/GenBank/DDBJ databases">
        <title>Aliifodinibius alkalisoli sp. nov., isolated from saline alkaline soil.</title>
        <authorList>
            <person name="Liu D."/>
            <person name="Zhang G."/>
        </authorList>
    </citation>
    <scope>NUCLEOTIDE SEQUENCE [LARGE SCALE GENOMIC DNA]</scope>
    <source>
        <strain evidence="11 12">WN023</strain>
    </source>
</reference>
<keyword evidence="11" id="KW-0012">Acyltransferase</keyword>
<dbReference type="EMBL" id="NSKE01000012">
    <property type="protein sequence ID" value="PAU92870.1"/>
    <property type="molecule type" value="Genomic_DNA"/>
</dbReference>
<keyword evidence="4 10" id="KW-0808">Transferase</keyword>
<organism evidence="11 12">
    <name type="scientific">Fodinibius salipaludis</name>
    <dbReference type="NCBI Taxonomy" id="2032627"/>
    <lineage>
        <taxon>Bacteria</taxon>
        <taxon>Pseudomonadati</taxon>
        <taxon>Balneolota</taxon>
        <taxon>Balneolia</taxon>
        <taxon>Balneolales</taxon>
        <taxon>Balneolaceae</taxon>
        <taxon>Fodinibius</taxon>
    </lineage>
</organism>
<dbReference type="GO" id="GO:0006633">
    <property type="term" value="P:fatty acid biosynthetic process"/>
    <property type="evidence" value="ECO:0007669"/>
    <property type="project" value="UniProtKB-UniRule"/>
</dbReference>
<keyword evidence="7 10" id="KW-1208">Phospholipid metabolism</keyword>
<evidence type="ECO:0000256" key="8">
    <source>
        <dbReference type="ARBA" id="ARBA00024069"/>
    </source>
</evidence>
<accession>A0A2A2G6W1</accession>
<evidence type="ECO:0000256" key="5">
    <source>
        <dbReference type="ARBA" id="ARBA00023098"/>
    </source>
</evidence>
<dbReference type="RefSeq" id="WP_095607526.1">
    <property type="nucleotide sequence ID" value="NZ_NSKE01000012.1"/>
</dbReference>